<gene>
    <name evidence="4" type="ORF">METZ01_LOCUS297409</name>
</gene>
<evidence type="ECO:0000256" key="2">
    <source>
        <dbReference type="ARBA" id="ARBA00023136"/>
    </source>
</evidence>
<feature type="domain" description="Bacterial surface antigen (D15)" evidence="3">
    <location>
        <begin position="2"/>
        <end position="307"/>
    </location>
</feature>
<dbReference type="GO" id="GO:0019867">
    <property type="term" value="C:outer membrane"/>
    <property type="evidence" value="ECO:0007669"/>
    <property type="project" value="InterPro"/>
</dbReference>
<accession>A0A382M957</accession>
<evidence type="ECO:0000313" key="4">
    <source>
        <dbReference type="EMBL" id="SVC44555.1"/>
    </source>
</evidence>
<evidence type="ECO:0000259" key="3">
    <source>
        <dbReference type="Pfam" id="PF01103"/>
    </source>
</evidence>
<keyword evidence="2" id="KW-0472">Membrane</keyword>
<protein>
    <recommendedName>
        <fullName evidence="3">Bacterial surface antigen (D15) domain-containing protein</fullName>
    </recommendedName>
</protein>
<name>A0A382M957_9ZZZZ</name>
<dbReference type="InterPro" id="IPR000184">
    <property type="entry name" value="Bac_surfAg_D15"/>
</dbReference>
<reference evidence="4" key="1">
    <citation type="submission" date="2018-05" db="EMBL/GenBank/DDBJ databases">
        <authorList>
            <person name="Lanie J.A."/>
            <person name="Ng W.-L."/>
            <person name="Kazmierczak K.M."/>
            <person name="Andrzejewski T.M."/>
            <person name="Davidsen T.M."/>
            <person name="Wayne K.J."/>
            <person name="Tettelin H."/>
            <person name="Glass J.I."/>
            <person name="Rusch D."/>
            <person name="Podicherti R."/>
            <person name="Tsui H.-C.T."/>
            <person name="Winkler M.E."/>
        </authorList>
    </citation>
    <scope>NUCLEOTIDE SEQUENCE</scope>
</reference>
<feature type="non-terminal residue" evidence="4">
    <location>
        <position position="1"/>
    </location>
</feature>
<sequence>SGNTLNAELKLSESFNKVSFYFQNPNYNDQNHSISIGAFKSEINDDDIMQDSYSINTKGLNFGYGIPLTESTRLNTNIEYAKNDISCGSGFSATGYEPTQCATSSADEVKLSLNWSESTLNDYMYPTDGKSNALAIGLATPLGDYRYFDINANHTSYKPLSNDLTLKLTADLGLAKGYSGNELPFFKRYFGGGSGSVRGFGNKTLGPLYPNNKAKGGELSILGSANIIAPAYFFDNSDNMRMSAFIDTGNIYEKTSNIKLGDLRMSAGVGFAYLSPIGAIGMYWSTPILKKSGDVIENFGFSLGTGF</sequence>
<dbReference type="AlphaFoldDB" id="A0A382M957"/>
<proteinExistence type="predicted"/>
<dbReference type="Pfam" id="PF01103">
    <property type="entry name" value="Omp85"/>
    <property type="match status" value="1"/>
</dbReference>
<organism evidence="4">
    <name type="scientific">marine metagenome</name>
    <dbReference type="NCBI Taxonomy" id="408172"/>
    <lineage>
        <taxon>unclassified sequences</taxon>
        <taxon>metagenomes</taxon>
        <taxon>ecological metagenomes</taxon>
    </lineage>
</organism>
<evidence type="ECO:0000256" key="1">
    <source>
        <dbReference type="ARBA" id="ARBA00004370"/>
    </source>
</evidence>
<comment type="subcellular location">
    <subcellularLocation>
        <location evidence="1">Membrane</location>
    </subcellularLocation>
</comment>
<dbReference type="EMBL" id="UINC01091635">
    <property type="protein sequence ID" value="SVC44555.1"/>
    <property type="molecule type" value="Genomic_DNA"/>
</dbReference>
<dbReference type="Gene3D" id="2.40.160.50">
    <property type="entry name" value="membrane protein fhac: a member of the omp85/tpsb transporter family"/>
    <property type="match status" value="1"/>
</dbReference>